<sequence length="162" mass="17661">MRSRPASASTSNNTRLARRAAASRQTTPGGNTAQQSREHGAARLGVPYDRLAVDHGARRQRLAHRGDDICWQRRVLELPEYRSSSATNAIVCSGTPSTWTSPCGPARAGLSDADADADADVARLSPYVRHHIRVHGHYTFTLSDLRGGTYRTLRNPDGADEQ</sequence>
<name>A0A919SNB1_9ACTN</name>
<evidence type="ECO:0000313" key="2">
    <source>
        <dbReference type="EMBL" id="GIM75316.1"/>
    </source>
</evidence>
<feature type="compositionally biased region" description="Polar residues" evidence="1">
    <location>
        <begin position="1"/>
        <end position="15"/>
    </location>
</feature>
<dbReference type="AlphaFoldDB" id="A0A919SNB1"/>
<feature type="compositionally biased region" description="Polar residues" evidence="1">
    <location>
        <begin position="23"/>
        <end position="35"/>
    </location>
</feature>
<evidence type="ECO:0000256" key="1">
    <source>
        <dbReference type="SAM" id="MobiDB-lite"/>
    </source>
</evidence>
<proteinExistence type="predicted"/>
<gene>
    <name evidence="2" type="ORF">Aau02nite_65290</name>
</gene>
<evidence type="ECO:0000313" key="3">
    <source>
        <dbReference type="Proteomes" id="UP000681340"/>
    </source>
</evidence>
<dbReference type="Proteomes" id="UP000681340">
    <property type="component" value="Unassembled WGS sequence"/>
</dbReference>
<organism evidence="2 3">
    <name type="scientific">Actinoplanes auranticolor</name>
    <dbReference type="NCBI Taxonomy" id="47988"/>
    <lineage>
        <taxon>Bacteria</taxon>
        <taxon>Bacillati</taxon>
        <taxon>Actinomycetota</taxon>
        <taxon>Actinomycetes</taxon>
        <taxon>Micromonosporales</taxon>
        <taxon>Micromonosporaceae</taxon>
        <taxon>Actinoplanes</taxon>
    </lineage>
</organism>
<accession>A0A919SNB1</accession>
<reference evidence="2" key="1">
    <citation type="submission" date="2021-03" db="EMBL/GenBank/DDBJ databases">
        <title>Whole genome shotgun sequence of Actinoplanes auranticolor NBRC 12245.</title>
        <authorList>
            <person name="Komaki H."/>
            <person name="Tamura T."/>
        </authorList>
    </citation>
    <scope>NUCLEOTIDE SEQUENCE</scope>
    <source>
        <strain evidence="2">NBRC 12245</strain>
    </source>
</reference>
<protein>
    <recommendedName>
        <fullName evidence="4">Tn3 transposase DDE domain-containing protein</fullName>
    </recommendedName>
</protein>
<dbReference type="EMBL" id="BOQL01000056">
    <property type="protein sequence ID" value="GIM75316.1"/>
    <property type="molecule type" value="Genomic_DNA"/>
</dbReference>
<feature type="region of interest" description="Disordered" evidence="1">
    <location>
        <begin position="1"/>
        <end position="45"/>
    </location>
</feature>
<evidence type="ECO:0008006" key="4">
    <source>
        <dbReference type="Google" id="ProtNLM"/>
    </source>
</evidence>
<keyword evidence="3" id="KW-1185">Reference proteome</keyword>
<comment type="caution">
    <text evidence="2">The sequence shown here is derived from an EMBL/GenBank/DDBJ whole genome shotgun (WGS) entry which is preliminary data.</text>
</comment>